<feature type="compositionally biased region" description="Low complexity" evidence="1">
    <location>
        <begin position="42"/>
        <end position="53"/>
    </location>
</feature>
<organism evidence="4 5">
    <name type="scientific">Streptomyces clavifer</name>
    <dbReference type="NCBI Taxonomy" id="68188"/>
    <lineage>
        <taxon>Bacteria</taxon>
        <taxon>Bacillati</taxon>
        <taxon>Actinomycetota</taxon>
        <taxon>Actinomycetes</taxon>
        <taxon>Kitasatosporales</taxon>
        <taxon>Streptomycetaceae</taxon>
        <taxon>Streptomyces</taxon>
    </lineage>
</organism>
<gene>
    <name evidence="4" type="ORF">JOF59_003266</name>
</gene>
<feature type="compositionally biased region" description="Low complexity" evidence="1">
    <location>
        <begin position="1"/>
        <end position="21"/>
    </location>
</feature>
<dbReference type="EMBL" id="JAGINS010000001">
    <property type="protein sequence ID" value="MBP2360866.1"/>
    <property type="molecule type" value="Genomic_DNA"/>
</dbReference>
<feature type="region of interest" description="Disordered" evidence="1">
    <location>
        <begin position="1"/>
        <end position="109"/>
    </location>
</feature>
<evidence type="ECO:0000313" key="4">
    <source>
        <dbReference type="EMBL" id="MBP2360866.1"/>
    </source>
</evidence>
<dbReference type="Proteomes" id="UP001519311">
    <property type="component" value="Unassembled WGS sequence"/>
</dbReference>
<keyword evidence="2" id="KW-1133">Transmembrane helix</keyword>
<feature type="region of interest" description="Disordered" evidence="1">
    <location>
        <begin position="142"/>
        <end position="179"/>
    </location>
</feature>
<proteinExistence type="predicted"/>
<evidence type="ECO:0000256" key="2">
    <source>
        <dbReference type="SAM" id="Phobius"/>
    </source>
</evidence>
<evidence type="ECO:0000256" key="1">
    <source>
        <dbReference type="SAM" id="MobiDB-lite"/>
    </source>
</evidence>
<dbReference type="Gene3D" id="2.130.10.10">
    <property type="entry name" value="YVTN repeat-like/Quinoprotein amine dehydrogenase"/>
    <property type="match status" value="1"/>
</dbReference>
<sequence>MTQPPGQQPPQGGFGDPFDPSQGPPPAAAPSYGYPPAPGAPQGPYGPYGHQPGPYAPQPGPYGQQPSGAYGGPGPYGVQPGPQGPQQPAPYGAGSPPPDPGGAGKRRGPFTGKPALIIGAVLAVVLVAGTGVWLATGDGKPAAGTGGAAGKPSGSAATGKGGNDGKDEKVAGPTAAELNAGRKPGEAKVLWLRENGVDLPQYGEEAYGPWFAGDTVVKAMYRTVSGYAAADGAEQWTLALPTKLCAAPTLPTEDGKIVVGIEDNVSEREASCSVLQMIDLRTGKAGWKKTVDRTGMQDGLSNVAMAVSGDTVTFGRTGSTDAFRVSDGTKLFGKREDVCQPYAFTSGPRMIAAVSCQVEPADPVRQQVQEVDPVTGKPLWTYRVKDGWKVSHVFSTRPLVISIQKDEEWAGIVLNDDGSLRSQLITGTGNYAVRCGEDSVEAGGTLDGCAGVTADADRLYLATLPEVTKESSINKVVAFDLATGRVLWDVTGPEDQNLLPLRMEGSDVLIRVEPSYRKGGEVATVAPSGGALKTLLRHPASGAATEATLFRSKVAYVDGRSFVLASRISADDDAEEMAATALMVFGR</sequence>
<comment type="caution">
    <text evidence="4">The sequence shown here is derived from an EMBL/GenBank/DDBJ whole genome shotgun (WGS) entry which is preliminary data.</text>
</comment>
<reference evidence="4 5" key="1">
    <citation type="submission" date="2021-03" db="EMBL/GenBank/DDBJ databases">
        <title>Sequencing the genomes of 1000 actinobacteria strains.</title>
        <authorList>
            <person name="Klenk H.-P."/>
        </authorList>
    </citation>
    <scope>NUCLEOTIDE SEQUENCE [LARGE SCALE GENOMIC DNA]</scope>
    <source>
        <strain evidence="4 5">DSM 40843</strain>
    </source>
</reference>
<dbReference type="RefSeq" id="WP_209470327.1">
    <property type="nucleotide sequence ID" value="NZ_BMWJ01000008.1"/>
</dbReference>
<dbReference type="InterPro" id="IPR002372">
    <property type="entry name" value="PQQ_rpt_dom"/>
</dbReference>
<dbReference type="Pfam" id="PF13360">
    <property type="entry name" value="PQQ_2"/>
    <property type="match status" value="1"/>
</dbReference>
<dbReference type="InterPro" id="IPR015943">
    <property type="entry name" value="WD40/YVTN_repeat-like_dom_sf"/>
</dbReference>
<keyword evidence="2" id="KW-0472">Membrane</keyword>
<dbReference type="SUPFAM" id="SSF50998">
    <property type="entry name" value="Quinoprotein alcohol dehydrogenase-like"/>
    <property type="match status" value="1"/>
</dbReference>
<protein>
    <submittedName>
        <fullName evidence="4">Outer membrane protein assembly factor BamB</fullName>
    </submittedName>
</protein>
<dbReference type="InterPro" id="IPR011047">
    <property type="entry name" value="Quinoprotein_ADH-like_sf"/>
</dbReference>
<keyword evidence="5" id="KW-1185">Reference proteome</keyword>
<evidence type="ECO:0000259" key="3">
    <source>
        <dbReference type="Pfam" id="PF13360"/>
    </source>
</evidence>
<feature type="transmembrane region" description="Helical" evidence="2">
    <location>
        <begin position="115"/>
        <end position="135"/>
    </location>
</feature>
<keyword evidence="2" id="KW-0812">Transmembrane</keyword>
<name>A0ABS4VAN1_9ACTN</name>
<accession>A0ABS4VAN1</accession>
<evidence type="ECO:0000313" key="5">
    <source>
        <dbReference type="Proteomes" id="UP001519311"/>
    </source>
</evidence>
<feature type="domain" description="Pyrrolo-quinoline quinone repeat" evidence="3">
    <location>
        <begin position="209"/>
        <end position="329"/>
    </location>
</feature>
<feature type="compositionally biased region" description="Pro residues" evidence="1">
    <location>
        <begin position="22"/>
        <end position="41"/>
    </location>
</feature>